<feature type="domain" description="Helicase ATP-binding" evidence="3">
    <location>
        <begin position="2002"/>
        <end position="2260"/>
    </location>
</feature>
<feature type="region of interest" description="Disordered" evidence="2">
    <location>
        <begin position="1487"/>
        <end position="1525"/>
    </location>
</feature>
<dbReference type="Proteomes" id="UP000186777">
    <property type="component" value="Unassembled WGS sequence"/>
</dbReference>
<dbReference type="Gene3D" id="3.40.50.300">
    <property type="entry name" value="P-loop containing nucleotide triphosphate hydrolases"/>
    <property type="match status" value="2"/>
</dbReference>
<keyword evidence="1" id="KW-0175">Coiled coil</keyword>
<feature type="compositionally biased region" description="Basic and acidic residues" evidence="2">
    <location>
        <begin position="904"/>
        <end position="945"/>
    </location>
</feature>
<dbReference type="Gene3D" id="1.10.530.10">
    <property type="match status" value="1"/>
</dbReference>
<feature type="compositionally biased region" description="Basic and acidic residues" evidence="2">
    <location>
        <begin position="871"/>
        <end position="883"/>
    </location>
</feature>
<protein>
    <recommendedName>
        <fullName evidence="3">Helicase ATP-binding domain-containing protein</fullName>
    </recommendedName>
</protein>
<dbReference type="InterPro" id="IPR014001">
    <property type="entry name" value="Helicase_ATP-bd"/>
</dbReference>
<feature type="compositionally biased region" description="Polar residues" evidence="2">
    <location>
        <begin position="1828"/>
        <end position="1837"/>
    </location>
</feature>
<feature type="compositionally biased region" description="Basic and acidic residues" evidence="2">
    <location>
        <begin position="1450"/>
        <end position="1463"/>
    </location>
</feature>
<dbReference type="SUPFAM" id="SSF52540">
    <property type="entry name" value="P-loop containing nucleoside triphosphate hydrolases"/>
    <property type="match status" value="1"/>
</dbReference>
<dbReference type="GO" id="GO:0005524">
    <property type="term" value="F:ATP binding"/>
    <property type="evidence" value="ECO:0007669"/>
    <property type="project" value="InterPro"/>
</dbReference>
<evidence type="ECO:0000259" key="3">
    <source>
        <dbReference type="PROSITE" id="PS51192"/>
    </source>
</evidence>
<sequence length="4261" mass="469926">MDDKKQKYNFNLGSSQRPMYDFSFLQDLKPESLAPNNNDDDNILQAAGYGLLGAAGNVIRAGGNLLNYAGKPAMYTEEEWDKQSQDIGGFNAWSNRFNKSIEKFGEDVEKKYSRNYSDPLGANSIAAAVGSIVPYAIGLGITARAGAPTAAEKFAAEQGAAEIVRKGAPFLSKIAGKYGESVAESAPKYLAPVLANVSLGQKQAFPEALLESVTSGKLDYIEKAKQNGTYVPGKTEVEAERVAKGVLTDNLMFITGTDTLQDALIAATGKTKVGTALKFLTSIGVNSMQEVGQQIIPKMEAGESWSFSDPDVIVSGIAGAIGAGIPHAAAGAYGKVLGPSDADDVLDTVNTGADNNGTEQIAAQQTDEFEALVNAIGGQESEGSGGYNAKNGRTGASGKYQIMPDNWPSWAEEAGLSADAPMTPENQEIVARNKLREYYDKYGARGAAIAWYGGEGALNYSDEALNRKQGNGNEPSINEYANDVMSRMGKSGNMATTAPKYKEAKSFLEQYLESEAQAGDEYNNVADLIDTGSDEDVIAKAIELGYGKDTEQQQQQQQQQQQPQGSEPVSNVEKPPVEQPPEQTVEQPAEQPTVTPATTPEGQVQTAINAVNSAVDKVGNGTSNPATTSTTNTTNATRPSQSVDAITPNIGPKLTVAKDPKTENKIINLRKSLNNLADSKGNKKVTLTDDEAAKVKEAAGSDDLDTLIEAGKKYGYRIGKDIIDEAKRRADDRRNGLVGDEWTNAELDHTTKSLKGNLKSRYVHKDTGNLNWESMKGSKKVQDVLKNSEYDGIGTRAAQGDAEAREKLNNLHPLEKLALLDRAKKAKEGKGQDVAVPKPIVPNKSGDNSNSAGNNVQPPTDESGGGKPKAKSADKNTAKKSERDEDGWPLEIGSFKQVGDASDSEVREYNSNAHEEDGKPNRVTVERITDKEYEITFNKGGKDGSFEASSMEEVEDIIANVDGTKIERNQNTPGEEPSDKGEEPSDKGEEPSGKGEEPSDKGEEPSGKGEEPSGKGEEPIPQFYQSIIDAGFATADMLHVFDNPSKGKENATDTESDDGEIENLVNTQTLEKEVEAATEAEDKLMKIIDLLGEQEQKQVKTYLTKHPTDKEFLLGLLGKHPKLLFSEVSDKSSKSGTRLIYYVISDADVLGRPTRIAKMLKPLLFKLQVLENGSDVIGSLDEYNKERKKVADAARKEILGIKDKDEEDDKYKSEITDDDCDDYLAEVKKEEGPEYANKVGDVLFSNAPTENSKGKTLALDNGTLLVEEDGSPLEWDALIRKIVFRDLQLDDNKNFEKLKKEFNLSTEKLRMVEEYYYELYENFQGQVKTTARGGYKAKNNAAIEAILAVEKVLPSLKDPATTEDDVPRRTVEMLEKENPNVSVESMEPQKIIDAARRVIREKKVEKYRDLLGEAEKQKDAVKKAEENLDAATQKQGDELGGNEAVSKASEVVDKASEELKSAKESGNAEEVKKAEAKLKKAELNLQKATADATKGSSSGLKVEAAERALDKEKQKLDELESETSALEKRLVNDDASVQEASKKISVAKRRVADAKKAVAGSKEENLADAKKELEKAENALKKAEEKLADARSKVLDEIKGKEGEKPQEQADATDVNGAESNVNQEDVEAAAALVQEWTEKFFKVEESGGKPNNLAYYDAGIFTKLLAIGGKQLEENFVRARAKFNAWRMSVTTIIRAGLNKAVQAGKVAAERAQRAVRFIDGTIRAAWEFLSNVPEQISLKADDAKVASWQRALLVAQLAQDNNLSPKQAKEMLQERNPALYEEIKDYFDAARKALKAYPRQGDENMVDLGQDENGGDGDEPIRTTREPNQSNSGRGNENGVEGEPVTPDGGSQNPSEGNNPQADNGEQGVEGVPRGRANGSKDVSGGGTAAGGARGNQQGGQKTSDASQRGTGDFGRGRGRGAGGSGVSVRDKQSQGLSGNTSIKNETERKSSDEATERLKRQQQVKDDTPIKAADEANIAETLPLLYSEQHEDIKAIEKRLYSNDKPGMLVANGTGTGKTLTALGVIKRQIMNGKKKILIIVPSQDIANDAWVKDGKLLGLDEFAYLGNGKTVDGVPNIISYSSLATNKHVQEVDWDLIICDEAHHIASGQKRTDVNGKPEEIGVYTTAFRGLFGHKQGGLSGYVRIKYSELYKQLDNLKEKFDLLNEKMSRLDMASLSRTLTPKEQEQMDKIKAEFPKVKNEFNALRVKLNEIAAKERPLYTKRKKETSTKTLLLSATPFAYPQNAYYAEGLLFDYADSRFGGSSGGFLTKVFSFVVQKSGKIVPAKDRYGQVLDTTAKEIAFHDKLVEDGAMVNRRLVGDKDYNRRFIKVKTNNITEKLKEIAHVMGAISGAGGEITLSEKGKVVEEAKKRAAEDAPIPSGKGKEGSFADLWLSRMNMALDFVLETEKASASVPVIKSYLSRGKKVVLYHDLKESKITRPFKLTDAEYKRMNAEQKKQYNAFKKMFPEYADLDLSQELSAINIIKEAFGDKVRFVNGNESDGRRKAAVKEFNDDNSGVDIIMVTSAAGQEGISLHDKTGAYPRVLINLGLPVRPTAAIQIEGRIYRYGAKSDAMFRYLITGSSDEQNAFYEKIATRSKTAENMALGSEARALDIAFQNGFFSAAHDLGGKFDYTTDEESTGGKESDSQSREAAMKSLLNAAAASDDISFKAAVKRLVDAERESEIARKREEILTEENEKKFLRTLKDAFHGSKIATVADGVYVVELPNGNNLWVDTNTSQAAILGKMTYEQKKQMLSAADIKSSGFVIRGYYGKETVNEAGGEVVDVIRLTEAANDATVYHEVMHFVHRTLLKPSEIEHLYRYYRYKLKKQMGEATFNKLTEEQVRKRCEEMECDDYAAFVQEDKRPKNLAERIVWKIQKWVAGLAKKFGIDTDTGIFLSVKSGKMFGREGRDNKTGRKYQAAGEKAKTADVAKLSKAEELERQGKSREEIFDTTGWWRGKDGNWRFEIKDDPALINFSEFQKIDFDDDDAADYVELGKIYHNEKLFDAYPQLRKVKVYDEERNDEHAGVAYTSEGYLVLTGIRDALSAPSAYKSWFRGALMKSIKRDRSNVDEIAKLLDETAKLVDEAYFGDYFAAKKRAMELADKLPEPFWKAFPEEYLADPDPNLPKATRLLQWIRTISSIGELQMNDIRGTLLHEIQHFIQRYEGFSPGSNPKSVREQVEAKLDKMGSPLSFYLLPKEQRKALQEERSHLKGKLGLSDFKLYMDTHGEQEARAASIRGMGEGYWDEYYQEARQYPWENIDENESIILPPNQILSYSASEQPNGDLAFKVEAVDEINGKVMPDDLRAVVAEANREADEAGVKAGEIKTKINKMTDRAKDAVGGIFEATLRSPSRLAEKSPVFRSFYNIYSKAQETQEKLRARWRKQFQTFVGMLKDNQQFDDYLDLLQSGEMEQKEYTLKELQDAGYNKNVVEAYARTRQLIRNVWSAVNDAHRGLTHVRETLNAKEFKALMKEPFLENVEVLVSDGSKKDSNVKKWVPASKLEKVVNGVEYEVRYDKPRVYTSSSKEVMTPEQLKELQNSPYAVVSAVVEKHIGDGGPVYYEAKVKRVAPPIGKITGYLPHIFEQWMVLAETKDGLVPVGSGKNLKEAYKVAQYLQQNGGEKVTFQIAPKFFDPNRYLGDENNSAGGKKSSLVVSDAEYIALQRAIVDNCKMSVPEARDALKGVVGRTNRNRFFGNLRHRKGRVGYNSNVINSLDRYFTMSSRYCALQPAKQKSIKLFERTFGRWDKEYGGKEAMANIIKRYIRHNNGTPNYLESMINSMIAKNDWLLKNLNANYGDRLGVALAGNINGFLSKNLLGFLNVSSALVNMTQLVNTVALIGVGHTAHGMSALKNMSLSDKKILAEVGVPYNIGLDTPSGFSKRRSAIEGKRQGFERLRSMVSKAGDKGMYLFKKADELTRAVAVLGAYNEAIKDKGMSHKQAIAYARRINREANFDYGSSDAPGIYQMLSGTVLGDLALLFQKYPMKEWELMTSLMPYFGKGTKAQKARFWATYLLMAGFAGLPGGDWLDEFLEKILGYKPSSVLKMELFKNLGDNPVSRTLVYGIFSNLGVDISRRVGMSGMFPDSDSLLGYLTGPAGSIIPGSIANAMSGDYIKAMKTINPAIGNVAEALRGYSTNSKGQVSYKYEGTERYLKGMGFRPVGQSLASDMSSATYAEKTRTKDKKQKLLMDAARKRADGERLTTAEMTELRKNGITGAQLKKAVGDLTLTTAERAQKYMSKQQKKDFADVPTLGK</sequence>
<feature type="compositionally biased region" description="Basic and acidic residues" evidence="2">
    <location>
        <begin position="977"/>
        <end position="1018"/>
    </location>
</feature>
<dbReference type="GO" id="GO:0016787">
    <property type="term" value="F:hydrolase activity"/>
    <property type="evidence" value="ECO:0007669"/>
    <property type="project" value="InterPro"/>
</dbReference>
<dbReference type="RefSeq" id="WP_303680257.1">
    <property type="nucleotide sequence ID" value="NZ_MNTG01000041.1"/>
</dbReference>
<feature type="compositionally biased region" description="Basic and acidic residues" evidence="2">
    <location>
        <begin position="822"/>
        <end position="831"/>
    </location>
</feature>
<feature type="coiled-coil region" evidence="1">
    <location>
        <begin position="2151"/>
        <end position="2178"/>
    </location>
</feature>
<feature type="compositionally biased region" description="Low complexity" evidence="2">
    <location>
        <begin position="619"/>
        <end position="637"/>
    </location>
</feature>
<feature type="compositionally biased region" description="Acidic residues" evidence="2">
    <location>
        <begin position="1052"/>
        <end position="1061"/>
    </location>
</feature>
<dbReference type="SMART" id="SM00487">
    <property type="entry name" value="DEXDc"/>
    <property type="match status" value="1"/>
</dbReference>
<feature type="region of interest" description="Disordered" evidence="2">
    <location>
        <begin position="1597"/>
        <end position="1620"/>
    </location>
</feature>
<name>A0A1Q6R346_9FIRM</name>
<feature type="region of interest" description="Disordered" evidence="2">
    <location>
        <begin position="822"/>
        <end position="1020"/>
    </location>
</feature>
<feature type="region of interest" description="Disordered" evidence="2">
    <location>
        <begin position="616"/>
        <end position="653"/>
    </location>
</feature>
<dbReference type="PROSITE" id="PS51192">
    <property type="entry name" value="HELICASE_ATP_BIND_1"/>
    <property type="match status" value="1"/>
</dbReference>
<comment type="caution">
    <text evidence="4">The sequence shown here is derived from an EMBL/GenBank/DDBJ whole genome shotgun (WGS) entry which is preliminary data.</text>
</comment>
<gene>
    <name evidence="4" type="ORF">BHW43_08770</name>
</gene>
<dbReference type="InterPro" id="IPR027417">
    <property type="entry name" value="P-loop_NTPase"/>
</dbReference>
<feature type="compositionally biased region" description="Acidic residues" evidence="2">
    <location>
        <begin position="1811"/>
        <end position="1820"/>
    </location>
</feature>
<feature type="region of interest" description="Disordered" evidence="2">
    <location>
        <begin position="1432"/>
        <end position="1475"/>
    </location>
</feature>
<feature type="compositionally biased region" description="Gly residues" evidence="2">
    <location>
        <begin position="1886"/>
        <end position="1900"/>
    </location>
</feature>
<organism evidence="4 5">
    <name type="scientific">Phascolarctobacterium succinatutens</name>
    <dbReference type="NCBI Taxonomy" id="626940"/>
    <lineage>
        <taxon>Bacteria</taxon>
        <taxon>Bacillati</taxon>
        <taxon>Bacillota</taxon>
        <taxon>Negativicutes</taxon>
        <taxon>Acidaminococcales</taxon>
        <taxon>Acidaminococcaceae</taxon>
        <taxon>Phascolarctobacterium</taxon>
    </lineage>
</organism>
<dbReference type="InterPro" id="IPR006935">
    <property type="entry name" value="Helicase/UvrB_N"/>
</dbReference>
<feature type="region of interest" description="Disordered" evidence="2">
    <location>
        <begin position="1803"/>
        <end position="1975"/>
    </location>
</feature>
<dbReference type="InterPro" id="IPR040696">
    <property type="entry name" value="LPD23"/>
</dbReference>
<feature type="region of interest" description="Disordered" evidence="2">
    <location>
        <begin position="1043"/>
        <end position="1062"/>
    </location>
</feature>
<feature type="region of interest" description="Disordered" evidence="2">
    <location>
        <begin position="548"/>
        <end position="600"/>
    </location>
</feature>
<feature type="compositionally biased region" description="Low complexity" evidence="2">
    <location>
        <begin position="580"/>
        <end position="593"/>
    </location>
</feature>
<dbReference type="Pfam" id="PF04851">
    <property type="entry name" value="ResIII"/>
    <property type="match status" value="1"/>
</dbReference>
<feature type="compositionally biased region" description="Polar residues" evidence="2">
    <location>
        <begin position="1851"/>
        <end position="1866"/>
    </location>
</feature>
<reference evidence="4 5" key="1">
    <citation type="journal article" date="2016" name="Nat. Biotechnol.">
        <title>Measurement of bacterial replication rates in microbial communities.</title>
        <authorList>
            <person name="Brown C.T."/>
            <person name="Olm M.R."/>
            <person name="Thomas B.C."/>
            <person name="Banfield J.F."/>
        </authorList>
    </citation>
    <scope>NUCLEOTIDE SEQUENCE [LARGE SCALE GENOMIC DNA]</scope>
    <source>
        <strain evidence="4">46_33</strain>
    </source>
</reference>
<evidence type="ECO:0000313" key="4">
    <source>
        <dbReference type="EMBL" id="OLA36720.1"/>
    </source>
</evidence>
<feature type="compositionally biased region" description="Basic and acidic residues" evidence="2">
    <location>
        <begin position="1597"/>
        <end position="1608"/>
    </location>
</feature>
<dbReference type="GO" id="GO:0003677">
    <property type="term" value="F:DNA binding"/>
    <property type="evidence" value="ECO:0007669"/>
    <property type="project" value="InterPro"/>
</dbReference>
<proteinExistence type="predicted"/>
<evidence type="ECO:0000256" key="2">
    <source>
        <dbReference type="SAM" id="MobiDB-lite"/>
    </source>
</evidence>
<feature type="compositionally biased region" description="Polar residues" evidence="2">
    <location>
        <begin position="1936"/>
        <end position="1946"/>
    </location>
</feature>
<dbReference type="Pfam" id="PF18838">
    <property type="entry name" value="LPD23"/>
    <property type="match status" value="1"/>
</dbReference>
<dbReference type="InterPro" id="IPR023346">
    <property type="entry name" value="Lysozyme-like_dom_sf"/>
</dbReference>
<feature type="compositionally biased region" description="Polar residues" evidence="2">
    <location>
        <begin position="845"/>
        <end position="860"/>
    </location>
</feature>
<accession>A0A1Q6R346</accession>
<dbReference type="STRING" id="626940.BHW43_08770"/>
<evidence type="ECO:0000313" key="5">
    <source>
        <dbReference type="Proteomes" id="UP000186777"/>
    </source>
</evidence>
<dbReference type="SUPFAM" id="SSF53955">
    <property type="entry name" value="Lysozyme-like"/>
    <property type="match status" value="1"/>
</dbReference>
<feature type="compositionally biased region" description="Basic and acidic residues" evidence="2">
    <location>
        <begin position="1947"/>
        <end position="1975"/>
    </location>
</feature>
<feature type="compositionally biased region" description="Low complexity" evidence="2">
    <location>
        <begin position="552"/>
        <end position="564"/>
    </location>
</feature>
<dbReference type="EMBL" id="MNTG01000041">
    <property type="protein sequence ID" value="OLA36720.1"/>
    <property type="molecule type" value="Genomic_DNA"/>
</dbReference>
<feature type="compositionally biased region" description="Basic and acidic residues" evidence="2">
    <location>
        <begin position="1503"/>
        <end position="1518"/>
    </location>
</feature>
<evidence type="ECO:0000256" key="1">
    <source>
        <dbReference type="SAM" id="Coils"/>
    </source>
</evidence>